<keyword evidence="1 3" id="KW-0378">Hydrolase</keyword>
<evidence type="ECO:0000256" key="1">
    <source>
        <dbReference type="ARBA" id="ARBA00022801"/>
    </source>
</evidence>
<evidence type="ECO:0000313" key="4">
    <source>
        <dbReference type="Proteomes" id="UP000296706"/>
    </source>
</evidence>
<reference evidence="3 4" key="1">
    <citation type="journal article" date="2019" name="Nat. Commun.">
        <title>A new type of DNA phosphorothioation-based antiviral system in archaea.</title>
        <authorList>
            <person name="Xiong L."/>
            <person name="Liu S."/>
            <person name="Chen S."/>
            <person name="Xiao Y."/>
            <person name="Zhu B."/>
            <person name="Gao Y."/>
            <person name="Zhang Y."/>
            <person name="Chen B."/>
            <person name="Luo J."/>
            <person name="Deng Z."/>
            <person name="Chen X."/>
            <person name="Wang L."/>
            <person name="Chen S."/>
        </authorList>
    </citation>
    <scope>NUCLEOTIDE SEQUENCE [LARGE SCALE GENOMIC DNA]</scope>
    <source>
        <strain evidence="3 4">CBA1105</strain>
    </source>
</reference>
<protein>
    <submittedName>
        <fullName evidence="3">Alpha/beta hydrolase</fullName>
    </submittedName>
</protein>
<evidence type="ECO:0000313" key="3">
    <source>
        <dbReference type="EMBL" id="QCC52052.1"/>
    </source>
</evidence>
<evidence type="ECO:0000259" key="2">
    <source>
        <dbReference type="Pfam" id="PF12697"/>
    </source>
</evidence>
<dbReference type="AlphaFoldDB" id="A0A4D6HG84"/>
<feature type="domain" description="AB hydrolase-1" evidence="2">
    <location>
        <begin position="28"/>
        <end position="247"/>
    </location>
</feature>
<dbReference type="OrthoDB" id="312142at2157"/>
<dbReference type="Proteomes" id="UP000296706">
    <property type="component" value="Chromosome"/>
</dbReference>
<dbReference type="GO" id="GO:0016787">
    <property type="term" value="F:hydrolase activity"/>
    <property type="evidence" value="ECO:0007669"/>
    <property type="project" value="UniProtKB-KW"/>
</dbReference>
<dbReference type="SUPFAM" id="SSF53474">
    <property type="entry name" value="alpha/beta-Hydrolases"/>
    <property type="match status" value="1"/>
</dbReference>
<proteinExistence type="predicted"/>
<dbReference type="PRINTS" id="PR00111">
    <property type="entry name" value="ABHYDROLASE"/>
</dbReference>
<dbReference type="GeneID" id="39848757"/>
<keyword evidence="4" id="KW-1185">Reference proteome</keyword>
<accession>A0A4D6HG84</accession>
<name>A0A4D6HG84_9EURY</name>
<dbReference type="PANTHER" id="PTHR43798:SF31">
    <property type="entry name" value="AB HYDROLASE SUPERFAMILY PROTEIN YCLE"/>
    <property type="match status" value="1"/>
</dbReference>
<organism evidence="3 4">
    <name type="scientific">Halapricum salinum</name>
    <dbReference type="NCBI Taxonomy" id="1457250"/>
    <lineage>
        <taxon>Archaea</taxon>
        <taxon>Methanobacteriati</taxon>
        <taxon>Methanobacteriota</taxon>
        <taxon>Stenosarchaea group</taxon>
        <taxon>Halobacteria</taxon>
        <taxon>Halobacteriales</taxon>
        <taxon>Haloarculaceae</taxon>
        <taxon>Halapricum</taxon>
    </lineage>
</organism>
<sequence length="257" mass="27211">MEAVSHDGRTTAYRLAGDPVDGRVTLAVHGSGATHRLWAPQYGPDGPRPFAAVDLSGHGDSADVDTTPGSETLSAYVADVAAVADAVEADVLVGNSLGGAVVLQAALDGAVDPAGVVLLGSGAKLAVHDDLRRWLAEDFEQAIEALHGPDRLFHDASDRVLERSKAQMRATGRGVTERDFLTCHRFDVRDRLAEVEVPLLALVGEHDQLTPVSYHEYLAETVPDGRLSVVEGAAHLAMLERPQVVADEIAAFADDTQ</sequence>
<dbReference type="InterPro" id="IPR029058">
    <property type="entry name" value="AB_hydrolase_fold"/>
</dbReference>
<dbReference type="PANTHER" id="PTHR43798">
    <property type="entry name" value="MONOACYLGLYCEROL LIPASE"/>
    <property type="match status" value="1"/>
</dbReference>
<gene>
    <name evidence="3" type="ORF">DV733_12815</name>
</gene>
<dbReference type="InterPro" id="IPR000073">
    <property type="entry name" value="AB_hydrolase_1"/>
</dbReference>
<dbReference type="GO" id="GO:0016020">
    <property type="term" value="C:membrane"/>
    <property type="evidence" value="ECO:0007669"/>
    <property type="project" value="TreeGrafter"/>
</dbReference>
<dbReference type="Pfam" id="PF12697">
    <property type="entry name" value="Abhydrolase_6"/>
    <property type="match status" value="1"/>
</dbReference>
<dbReference type="InterPro" id="IPR050266">
    <property type="entry name" value="AB_hydrolase_sf"/>
</dbReference>
<dbReference type="STRING" id="1457250.GCA_000755225_00322"/>
<dbReference type="Gene3D" id="3.40.50.1820">
    <property type="entry name" value="alpha/beta hydrolase"/>
    <property type="match status" value="1"/>
</dbReference>
<dbReference type="RefSeq" id="WP_049994346.1">
    <property type="nucleotide sequence ID" value="NZ_CP031310.1"/>
</dbReference>
<dbReference type="KEGG" id="hsn:DV733_12815"/>
<dbReference type="EMBL" id="CP031310">
    <property type="protein sequence ID" value="QCC52052.1"/>
    <property type="molecule type" value="Genomic_DNA"/>
</dbReference>